<reference evidence="1" key="2">
    <citation type="journal article" date="2015" name="Data Brief">
        <title>Shoot transcriptome of the giant reed, Arundo donax.</title>
        <authorList>
            <person name="Barrero R.A."/>
            <person name="Guerrero F.D."/>
            <person name="Moolhuijzen P."/>
            <person name="Goolsby J.A."/>
            <person name="Tidwell J."/>
            <person name="Bellgard S.E."/>
            <person name="Bellgard M.I."/>
        </authorList>
    </citation>
    <scope>NUCLEOTIDE SEQUENCE</scope>
    <source>
        <tissue evidence="1">Shoot tissue taken approximately 20 cm above the soil surface</tissue>
    </source>
</reference>
<dbReference type="EMBL" id="GBRH01165380">
    <property type="protein sequence ID" value="JAE32516.1"/>
    <property type="molecule type" value="Transcribed_RNA"/>
</dbReference>
<sequence length="45" mass="5194">METPCIRCYSCEFGSCLLFLMSIHTFNNLDMSQINLLIRLAVVPR</sequence>
<proteinExistence type="predicted"/>
<protein>
    <submittedName>
        <fullName evidence="1">Uncharacterized protein</fullName>
    </submittedName>
</protein>
<name>A0A0A9HCF1_ARUDO</name>
<accession>A0A0A9HCF1</accession>
<organism evidence="1">
    <name type="scientific">Arundo donax</name>
    <name type="common">Giant reed</name>
    <name type="synonym">Donax arundinaceus</name>
    <dbReference type="NCBI Taxonomy" id="35708"/>
    <lineage>
        <taxon>Eukaryota</taxon>
        <taxon>Viridiplantae</taxon>
        <taxon>Streptophyta</taxon>
        <taxon>Embryophyta</taxon>
        <taxon>Tracheophyta</taxon>
        <taxon>Spermatophyta</taxon>
        <taxon>Magnoliopsida</taxon>
        <taxon>Liliopsida</taxon>
        <taxon>Poales</taxon>
        <taxon>Poaceae</taxon>
        <taxon>PACMAD clade</taxon>
        <taxon>Arundinoideae</taxon>
        <taxon>Arundineae</taxon>
        <taxon>Arundo</taxon>
    </lineage>
</organism>
<dbReference type="AlphaFoldDB" id="A0A0A9HCF1"/>
<evidence type="ECO:0000313" key="1">
    <source>
        <dbReference type="EMBL" id="JAE32516.1"/>
    </source>
</evidence>
<reference evidence="1" key="1">
    <citation type="submission" date="2014-09" db="EMBL/GenBank/DDBJ databases">
        <authorList>
            <person name="Magalhaes I.L.F."/>
            <person name="Oliveira U."/>
            <person name="Santos F.R."/>
            <person name="Vidigal T.H.D.A."/>
            <person name="Brescovit A.D."/>
            <person name="Santos A.J."/>
        </authorList>
    </citation>
    <scope>NUCLEOTIDE SEQUENCE</scope>
    <source>
        <tissue evidence="1">Shoot tissue taken approximately 20 cm above the soil surface</tissue>
    </source>
</reference>